<evidence type="ECO:0000313" key="2">
    <source>
        <dbReference type="Proteomes" id="UP000559256"/>
    </source>
</evidence>
<gene>
    <name evidence="1" type="ORF">D9758_009200</name>
</gene>
<reference evidence="1 2" key="1">
    <citation type="journal article" date="2020" name="ISME J.">
        <title>Uncovering the hidden diversity of litter-decomposition mechanisms in mushroom-forming fungi.</title>
        <authorList>
            <person name="Floudas D."/>
            <person name="Bentzer J."/>
            <person name="Ahren D."/>
            <person name="Johansson T."/>
            <person name="Persson P."/>
            <person name="Tunlid A."/>
        </authorList>
    </citation>
    <scope>NUCLEOTIDE SEQUENCE [LARGE SCALE GENOMIC DNA]</scope>
    <source>
        <strain evidence="1 2">CBS 291.85</strain>
    </source>
</reference>
<dbReference type="Proteomes" id="UP000559256">
    <property type="component" value="Unassembled WGS sequence"/>
</dbReference>
<keyword evidence="2" id="KW-1185">Reference proteome</keyword>
<organism evidence="1 2">
    <name type="scientific">Tetrapyrgos nigripes</name>
    <dbReference type="NCBI Taxonomy" id="182062"/>
    <lineage>
        <taxon>Eukaryota</taxon>
        <taxon>Fungi</taxon>
        <taxon>Dikarya</taxon>
        <taxon>Basidiomycota</taxon>
        <taxon>Agaricomycotina</taxon>
        <taxon>Agaricomycetes</taxon>
        <taxon>Agaricomycetidae</taxon>
        <taxon>Agaricales</taxon>
        <taxon>Marasmiineae</taxon>
        <taxon>Marasmiaceae</taxon>
        <taxon>Tetrapyrgos</taxon>
    </lineage>
</organism>
<dbReference type="EMBL" id="JAACJM010000067">
    <property type="protein sequence ID" value="KAF5352172.1"/>
    <property type="molecule type" value="Genomic_DNA"/>
</dbReference>
<protein>
    <submittedName>
        <fullName evidence="1">Uncharacterized protein</fullName>
    </submittedName>
</protein>
<name>A0A8H5D1Z4_9AGAR</name>
<accession>A0A8H5D1Z4</accession>
<comment type="caution">
    <text evidence="1">The sequence shown here is derived from an EMBL/GenBank/DDBJ whole genome shotgun (WGS) entry which is preliminary data.</text>
</comment>
<sequence>MPGGQDLQKEVTDAIAQQFSCLGDNGHRAPESATSHTIFASTVGLALVEPAGEYFLMNMPDRFQRTIVQGKRRDFGMTSVKLPSCPMLPLDSTSAFIPFSLNGLAKITTPTTLIYLSFQARFSCQCRVSQSVVICSNCFAVKFFAILEAEGGPNDVPYGNFWTHCERNTDAID</sequence>
<proteinExistence type="predicted"/>
<evidence type="ECO:0000313" key="1">
    <source>
        <dbReference type="EMBL" id="KAF5352172.1"/>
    </source>
</evidence>
<dbReference type="AlphaFoldDB" id="A0A8H5D1Z4"/>